<evidence type="ECO:0000313" key="7">
    <source>
        <dbReference type="Proteomes" id="UP000294562"/>
    </source>
</evidence>
<dbReference type="Gene3D" id="3.40.50.2300">
    <property type="match status" value="1"/>
</dbReference>
<dbReference type="GO" id="GO:0000160">
    <property type="term" value="P:phosphorelay signal transduction system"/>
    <property type="evidence" value="ECO:0007669"/>
    <property type="project" value="InterPro"/>
</dbReference>
<dbReference type="SUPFAM" id="SSF52172">
    <property type="entry name" value="CheY-like"/>
    <property type="match status" value="1"/>
</dbReference>
<sequence length="474" mass="51893">MAGTILIYDGIAANRIILRCKLSSACYDVVQAESYEDLVLKAMARAPDLVICDLDQSSKHALALCRKLSSAAAAHPVPVLLLATTPSPALRIAAVQAGAWNVMPKPFHDDLLFAWLRQILRQSHRLAESRTRQTSADDMCLSEAPAPYAVTRNCIALVAEAPDCAEAWKNRLAPRIGATVLHTLSPDQALSRSDHETAPDAFVIFASKHDWQRTLRLISELHSRIATQHSRVILVMNDASKDTSCLDADTATRVAMALDLGAHDVVHGRFHLSELALRLETQTARKRITDNLRRALQNSLELASRDPLTGLYNRRYAMPRLDRMLHLSRDNRQPLALMALDLDRFKSVNDTHGHAAGDAVLVEVARRLAEALRPRDLLARSGGEEFWIALPNTDPDTAAATAQSLRQLIRSNPITLPDRRGLIRVTISIGVSAHHPSGTADVPSIEHALARADTALYAAKANGRDKVNFASCAA</sequence>
<dbReference type="CDD" id="cd01949">
    <property type="entry name" value="GGDEF"/>
    <property type="match status" value="1"/>
</dbReference>
<feature type="domain" description="GGDEF" evidence="5">
    <location>
        <begin position="333"/>
        <end position="472"/>
    </location>
</feature>
<dbReference type="NCBIfam" id="TIGR00254">
    <property type="entry name" value="GGDEF"/>
    <property type="match status" value="1"/>
</dbReference>
<evidence type="ECO:0000259" key="4">
    <source>
        <dbReference type="PROSITE" id="PS50110"/>
    </source>
</evidence>
<dbReference type="EMBL" id="SMZO01000021">
    <property type="protein sequence ID" value="TDL87831.1"/>
    <property type="molecule type" value="Genomic_DNA"/>
</dbReference>
<dbReference type="GO" id="GO:0043709">
    <property type="term" value="P:cell adhesion involved in single-species biofilm formation"/>
    <property type="evidence" value="ECO:0007669"/>
    <property type="project" value="TreeGrafter"/>
</dbReference>
<evidence type="ECO:0000256" key="3">
    <source>
        <dbReference type="PROSITE-ProRule" id="PRU00169"/>
    </source>
</evidence>
<dbReference type="Proteomes" id="UP000294562">
    <property type="component" value="Unassembled WGS sequence"/>
</dbReference>
<evidence type="ECO:0000259" key="5">
    <source>
        <dbReference type="PROSITE" id="PS50887"/>
    </source>
</evidence>
<dbReference type="PROSITE" id="PS50110">
    <property type="entry name" value="RESPONSE_REGULATORY"/>
    <property type="match status" value="1"/>
</dbReference>
<evidence type="ECO:0000313" key="6">
    <source>
        <dbReference type="EMBL" id="TDL87831.1"/>
    </source>
</evidence>
<dbReference type="InterPro" id="IPR001789">
    <property type="entry name" value="Sig_transdc_resp-reg_receiver"/>
</dbReference>
<reference evidence="6 7" key="1">
    <citation type="submission" date="2019-03" db="EMBL/GenBank/DDBJ databases">
        <title>Rhodobacteraceae bacterium SM1902, a new member of the family Rhodobacteraceae isolated from Yantai.</title>
        <authorList>
            <person name="Sun Y."/>
        </authorList>
    </citation>
    <scope>NUCLEOTIDE SEQUENCE [LARGE SCALE GENOMIC DNA]</scope>
    <source>
        <strain evidence="6 7">SM1902</strain>
    </source>
</reference>
<dbReference type="GO" id="GO:1902201">
    <property type="term" value="P:negative regulation of bacterial-type flagellum-dependent cell motility"/>
    <property type="evidence" value="ECO:0007669"/>
    <property type="project" value="TreeGrafter"/>
</dbReference>
<dbReference type="InterPro" id="IPR043128">
    <property type="entry name" value="Rev_trsase/Diguanyl_cyclase"/>
</dbReference>
<name>A0A4R6ATC7_9RHOB</name>
<dbReference type="SUPFAM" id="SSF55073">
    <property type="entry name" value="Nucleotide cyclase"/>
    <property type="match status" value="1"/>
</dbReference>
<evidence type="ECO:0000256" key="1">
    <source>
        <dbReference type="ARBA" id="ARBA00012528"/>
    </source>
</evidence>
<dbReference type="GO" id="GO:0005886">
    <property type="term" value="C:plasma membrane"/>
    <property type="evidence" value="ECO:0007669"/>
    <property type="project" value="TreeGrafter"/>
</dbReference>
<dbReference type="RefSeq" id="WP_133342935.1">
    <property type="nucleotide sequence ID" value="NZ_SMZO01000021.1"/>
</dbReference>
<dbReference type="InterPro" id="IPR050469">
    <property type="entry name" value="Diguanylate_Cyclase"/>
</dbReference>
<dbReference type="InterPro" id="IPR000160">
    <property type="entry name" value="GGDEF_dom"/>
</dbReference>
<dbReference type="EC" id="2.7.7.65" evidence="1"/>
<dbReference type="Gene3D" id="3.30.70.270">
    <property type="match status" value="1"/>
</dbReference>
<dbReference type="PANTHER" id="PTHR45138:SF9">
    <property type="entry name" value="DIGUANYLATE CYCLASE DGCM-RELATED"/>
    <property type="match status" value="1"/>
</dbReference>
<keyword evidence="7" id="KW-1185">Reference proteome</keyword>
<accession>A0A4R6ATC7</accession>
<dbReference type="InterPro" id="IPR029787">
    <property type="entry name" value="Nucleotide_cyclase"/>
</dbReference>
<dbReference type="AlphaFoldDB" id="A0A4R6ATC7"/>
<proteinExistence type="predicted"/>
<dbReference type="SMART" id="SM00448">
    <property type="entry name" value="REC"/>
    <property type="match status" value="1"/>
</dbReference>
<comment type="caution">
    <text evidence="6">The sequence shown here is derived from an EMBL/GenBank/DDBJ whole genome shotgun (WGS) entry which is preliminary data.</text>
</comment>
<dbReference type="PANTHER" id="PTHR45138">
    <property type="entry name" value="REGULATORY COMPONENTS OF SENSORY TRANSDUCTION SYSTEM"/>
    <property type="match status" value="1"/>
</dbReference>
<dbReference type="SMART" id="SM00267">
    <property type="entry name" value="GGDEF"/>
    <property type="match status" value="1"/>
</dbReference>
<gene>
    <name evidence="6" type="ORF">E2L05_10860</name>
</gene>
<dbReference type="OrthoDB" id="9812260at2"/>
<protein>
    <recommendedName>
        <fullName evidence="1">diguanylate cyclase</fullName>
        <ecNumber evidence="1">2.7.7.65</ecNumber>
    </recommendedName>
</protein>
<dbReference type="Pfam" id="PF00072">
    <property type="entry name" value="Response_reg"/>
    <property type="match status" value="1"/>
</dbReference>
<keyword evidence="3" id="KW-0597">Phosphoprotein</keyword>
<evidence type="ECO:0000256" key="2">
    <source>
        <dbReference type="ARBA" id="ARBA00034247"/>
    </source>
</evidence>
<dbReference type="FunFam" id="3.30.70.270:FF:000001">
    <property type="entry name" value="Diguanylate cyclase domain protein"/>
    <property type="match status" value="1"/>
</dbReference>
<organism evidence="6 7">
    <name type="scientific">Meridianimarinicoccus aquatilis</name>
    <dbReference type="NCBI Taxonomy" id="2552766"/>
    <lineage>
        <taxon>Bacteria</taxon>
        <taxon>Pseudomonadati</taxon>
        <taxon>Pseudomonadota</taxon>
        <taxon>Alphaproteobacteria</taxon>
        <taxon>Rhodobacterales</taxon>
        <taxon>Paracoccaceae</taxon>
        <taxon>Meridianimarinicoccus</taxon>
    </lineage>
</organism>
<dbReference type="Pfam" id="PF00990">
    <property type="entry name" value="GGDEF"/>
    <property type="match status" value="1"/>
</dbReference>
<dbReference type="GO" id="GO:0052621">
    <property type="term" value="F:diguanylate cyclase activity"/>
    <property type="evidence" value="ECO:0007669"/>
    <property type="project" value="UniProtKB-EC"/>
</dbReference>
<dbReference type="PROSITE" id="PS50887">
    <property type="entry name" value="GGDEF"/>
    <property type="match status" value="1"/>
</dbReference>
<comment type="catalytic activity">
    <reaction evidence="2">
        <text>2 GTP = 3',3'-c-di-GMP + 2 diphosphate</text>
        <dbReference type="Rhea" id="RHEA:24898"/>
        <dbReference type="ChEBI" id="CHEBI:33019"/>
        <dbReference type="ChEBI" id="CHEBI:37565"/>
        <dbReference type="ChEBI" id="CHEBI:58805"/>
        <dbReference type="EC" id="2.7.7.65"/>
    </reaction>
</comment>
<feature type="domain" description="Response regulatory" evidence="4">
    <location>
        <begin position="4"/>
        <end position="120"/>
    </location>
</feature>
<dbReference type="InterPro" id="IPR011006">
    <property type="entry name" value="CheY-like_superfamily"/>
</dbReference>
<feature type="modified residue" description="4-aspartylphosphate" evidence="3">
    <location>
        <position position="53"/>
    </location>
</feature>